<feature type="repeat" description="PPR" evidence="2">
    <location>
        <begin position="65"/>
        <end position="95"/>
    </location>
</feature>
<feature type="repeat" description="PPR" evidence="2">
    <location>
        <begin position="96"/>
        <end position="130"/>
    </location>
</feature>
<dbReference type="PANTHER" id="PTHR24015:SF1992">
    <property type="entry name" value="PENTATRICOPEPTIDE REPEAT-CONTAINING PROTEIN"/>
    <property type="match status" value="1"/>
</dbReference>
<dbReference type="InterPro" id="IPR002885">
    <property type="entry name" value="PPR_rpt"/>
</dbReference>
<dbReference type="EMBL" id="OIVN01000943">
    <property type="protein sequence ID" value="SPC87746.1"/>
    <property type="molecule type" value="Genomic_DNA"/>
</dbReference>
<dbReference type="FunFam" id="1.25.40.10:FF:000427">
    <property type="entry name" value="Pentatricopeptide repeat-containing protein chloroplastic"/>
    <property type="match status" value="1"/>
</dbReference>
<dbReference type="Pfam" id="PF01535">
    <property type="entry name" value="PPR"/>
    <property type="match status" value="4"/>
</dbReference>
<accession>A0A2N9FA15</accession>
<feature type="repeat" description="PPR" evidence="2">
    <location>
        <begin position="226"/>
        <end position="260"/>
    </location>
</feature>
<evidence type="ECO:0000256" key="1">
    <source>
        <dbReference type="ARBA" id="ARBA00022737"/>
    </source>
</evidence>
<dbReference type="Gene3D" id="1.25.40.10">
    <property type="entry name" value="Tetratricopeptide repeat domain"/>
    <property type="match status" value="3"/>
</dbReference>
<dbReference type="InterPro" id="IPR046960">
    <property type="entry name" value="PPR_At4g14850-like_plant"/>
</dbReference>
<gene>
    <name evidence="3" type="ORF">FSB_LOCUS15628</name>
</gene>
<evidence type="ECO:0000256" key="2">
    <source>
        <dbReference type="PROSITE-ProRule" id="PRU00708"/>
    </source>
</evidence>
<dbReference type="PROSITE" id="PS51375">
    <property type="entry name" value="PPR"/>
    <property type="match status" value="5"/>
</dbReference>
<dbReference type="Pfam" id="PF13041">
    <property type="entry name" value="PPR_2"/>
    <property type="match status" value="2"/>
</dbReference>
<dbReference type="AlphaFoldDB" id="A0A2N9FA15"/>
<evidence type="ECO:0008006" key="4">
    <source>
        <dbReference type="Google" id="ProtNLM"/>
    </source>
</evidence>
<dbReference type="FunFam" id="1.25.40.10:FF:000158">
    <property type="entry name" value="pentatricopeptide repeat-containing protein At2g33680"/>
    <property type="match status" value="1"/>
</dbReference>
<evidence type="ECO:0000313" key="3">
    <source>
        <dbReference type="EMBL" id="SPC87746.1"/>
    </source>
</evidence>
<sequence length="435" mass="48670">MMRMYIQNGVPYEALCVFVEMLSSRQCWPDNFTYPIVIKACADLSLLSIGVVVHGKTLKAGLDLDTFVQNSLLSMYMNCGEKEEARRVFDTMWERSVVSWNTLINGYLRNGCAKEAMMVFSWMMEEGMEPDCATMVSVLPACGYLKDLVSGRRVHALVEDKGLGKKIVDKECVGRHVCKVWCFHGWAIRQKLESDVMVETALIDMYAKCKKIYLSFRVFAKTTKKRTVPWNAILSGCIHNGLAREGIEFFKQMLMDTVQPNDATLNSLLPAYSILADLQQATNIHCYLVRSGFLSSIEVATGLIDIYSKCGSLESAYKVFSGVPEKGKDIVLWSVIIASYGVHGHGEIAISLFNQMIQSGVKPNEVTFTSVLHACSHAGLVDNGLNLFKFMLENHKMSPCPDHYTCLVDLLGRAGRLDEAYDLIRTMPFKPNHAG</sequence>
<organism evidence="3">
    <name type="scientific">Fagus sylvatica</name>
    <name type="common">Beechnut</name>
    <dbReference type="NCBI Taxonomy" id="28930"/>
    <lineage>
        <taxon>Eukaryota</taxon>
        <taxon>Viridiplantae</taxon>
        <taxon>Streptophyta</taxon>
        <taxon>Embryophyta</taxon>
        <taxon>Tracheophyta</taxon>
        <taxon>Spermatophyta</taxon>
        <taxon>Magnoliopsida</taxon>
        <taxon>eudicotyledons</taxon>
        <taxon>Gunneridae</taxon>
        <taxon>Pentapetalae</taxon>
        <taxon>rosids</taxon>
        <taxon>fabids</taxon>
        <taxon>Fagales</taxon>
        <taxon>Fagaceae</taxon>
        <taxon>Fagus</taxon>
    </lineage>
</organism>
<name>A0A2N9FA15_FAGSY</name>
<feature type="repeat" description="PPR" evidence="2">
    <location>
        <begin position="364"/>
        <end position="394"/>
    </location>
</feature>
<dbReference type="FunFam" id="1.25.40.10:FF:000436">
    <property type="entry name" value="Pentatricopeptide repeat-containing protein At5g39350 family"/>
    <property type="match status" value="1"/>
</dbReference>
<dbReference type="GO" id="GO:0009451">
    <property type="term" value="P:RNA modification"/>
    <property type="evidence" value="ECO:0007669"/>
    <property type="project" value="InterPro"/>
</dbReference>
<dbReference type="InterPro" id="IPR011990">
    <property type="entry name" value="TPR-like_helical_dom_sf"/>
</dbReference>
<dbReference type="GO" id="GO:0099402">
    <property type="term" value="P:plant organ development"/>
    <property type="evidence" value="ECO:0007669"/>
    <property type="project" value="UniProtKB-ARBA"/>
</dbReference>
<dbReference type="PANTHER" id="PTHR24015">
    <property type="entry name" value="OS07G0578800 PROTEIN-RELATED"/>
    <property type="match status" value="1"/>
</dbReference>
<dbReference type="GO" id="GO:0003723">
    <property type="term" value="F:RNA binding"/>
    <property type="evidence" value="ECO:0007669"/>
    <property type="project" value="InterPro"/>
</dbReference>
<dbReference type="NCBIfam" id="TIGR00756">
    <property type="entry name" value="PPR"/>
    <property type="match status" value="5"/>
</dbReference>
<protein>
    <recommendedName>
        <fullName evidence="4">Pentacotripeptide-repeat region of PRORP domain-containing protein</fullName>
    </recommendedName>
</protein>
<keyword evidence="1" id="KW-0677">Repeat</keyword>
<proteinExistence type="predicted"/>
<feature type="repeat" description="PPR" evidence="2">
    <location>
        <begin position="329"/>
        <end position="363"/>
    </location>
</feature>
<reference evidence="3" key="1">
    <citation type="submission" date="2018-02" db="EMBL/GenBank/DDBJ databases">
        <authorList>
            <person name="Cohen D.B."/>
            <person name="Kent A.D."/>
        </authorList>
    </citation>
    <scope>NUCLEOTIDE SEQUENCE</scope>
</reference>